<evidence type="ECO:0000313" key="2">
    <source>
        <dbReference type="Proteomes" id="UP000092607"/>
    </source>
</evidence>
<dbReference type="RefSeq" id="WP_065256159.1">
    <property type="nucleotide sequence ID" value="NZ_JARDJM010000029.1"/>
</dbReference>
<protein>
    <submittedName>
        <fullName evidence="1">Uncharacterized protein</fullName>
    </submittedName>
</protein>
<sequence>MTNRSTTTGTTTNSGDRTVRQKITSLRHFYVHFRRPEKAGYSGSFGFDWLRDEYVYDEIRVRVAKAKKALYKGNIQNLIKEYTHFKGQKISHINEIKTLNAEPYIPAWLAIFPSTKHTKHNNASSKINTDGVKLYLQIDQDDKDSAKVLTDDGTELIFECSTGLKISPEKINLAKLIEKSPTKKNLSSSHQGVSSKSFYRHLTKTAITITATDVYSEPAYIKVIARKNNLKKTVGLLMVYPNAIIPKADIRIVHFSTRAGVREVPTPPAYQDYLKKRSFNQALVRAEIKGISFFNLVDYLNEYNAKVVKGTITSEERRKLGKIKVFITKYPIGQTVPRSKGGELKKDIIALYEEFSQKYVPKGGIENPNSKITFVIFTDYLVQNTDPATSITYTTLGSAATRERGMFESLACLVADCPIIWGNAVVLFNQGNTDLSTFAHEIGHSLSLPHTFETPPNSNHTFYQGYTDNLMDYSYVPVPKGERGESNKFAKYMWSLFKWQWEILRKDSSISYK</sequence>
<dbReference type="Proteomes" id="UP000092607">
    <property type="component" value="Unassembled WGS sequence"/>
</dbReference>
<accession>A0A1B8PYW5</accession>
<dbReference type="EMBL" id="LZMS01000069">
    <property type="protein sequence ID" value="OBX61461.1"/>
    <property type="molecule type" value="Genomic_DNA"/>
</dbReference>
<name>A0A1B8PYW5_MORLA</name>
<dbReference type="AlphaFoldDB" id="A0A1B8PYW5"/>
<evidence type="ECO:0000313" key="1">
    <source>
        <dbReference type="EMBL" id="OBX61461.1"/>
    </source>
</evidence>
<dbReference type="GO" id="GO:0008237">
    <property type="term" value="F:metallopeptidase activity"/>
    <property type="evidence" value="ECO:0007669"/>
    <property type="project" value="InterPro"/>
</dbReference>
<dbReference type="Gene3D" id="3.40.390.10">
    <property type="entry name" value="Collagenase (Catalytic Domain)"/>
    <property type="match status" value="1"/>
</dbReference>
<dbReference type="InterPro" id="IPR024079">
    <property type="entry name" value="MetalloPept_cat_dom_sf"/>
</dbReference>
<gene>
    <name evidence="1" type="ORF">A9309_08420</name>
</gene>
<comment type="caution">
    <text evidence="1">The sequence shown here is derived from an EMBL/GenBank/DDBJ whole genome shotgun (WGS) entry which is preliminary data.</text>
</comment>
<proteinExistence type="predicted"/>
<dbReference type="SUPFAM" id="SSF55486">
    <property type="entry name" value="Metalloproteases ('zincins'), catalytic domain"/>
    <property type="match status" value="1"/>
</dbReference>
<dbReference type="OrthoDB" id="6717961at2"/>
<reference evidence="1 2" key="1">
    <citation type="submission" date="2016-06" db="EMBL/GenBank/DDBJ databases">
        <title>Draft genome of Moraxella lacunata CCUG 57757A.</title>
        <authorList>
            <person name="Salva-Serra F."/>
            <person name="Engstrom-Jakobsson H."/>
            <person name="Thorell K."/>
            <person name="Gonzales-Siles L."/>
            <person name="Karlsson R."/>
            <person name="Boulund F."/>
            <person name="Engstrand L."/>
            <person name="Kristiansson E."/>
            <person name="Moore E."/>
        </authorList>
    </citation>
    <scope>NUCLEOTIDE SEQUENCE [LARGE SCALE GENOMIC DNA]</scope>
    <source>
        <strain evidence="1 2">CCUG 57757A</strain>
    </source>
</reference>
<organism evidence="1 2">
    <name type="scientific">Moraxella lacunata</name>
    <dbReference type="NCBI Taxonomy" id="477"/>
    <lineage>
        <taxon>Bacteria</taxon>
        <taxon>Pseudomonadati</taxon>
        <taxon>Pseudomonadota</taxon>
        <taxon>Gammaproteobacteria</taxon>
        <taxon>Moraxellales</taxon>
        <taxon>Moraxellaceae</taxon>
        <taxon>Moraxella</taxon>
    </lineage>
</organism>